<feature type="region of interest" description="Disordered" evidence="4">
    <location>
        <begin position="117"/>
        <end position="141"/>
    </location>
</feature>
<name>A0A7C9THR1_9BURK</name>
<evidence type="ECO:0000256" key="1">
    <source>
        <dbReference type="ARBA" id="ARBA00004370"/>
    </source>
</evidence>
<dbReference type="PANTHER" id="PTHR12815:SF42">
    <property type="entry name" value="BACTERIAL SURFACE ANTIGEN (D15) DOMAIN-CONTAINING PROTEIN"/>
    <property type="match status" value="1"/>
</dbReference>
<feature type="domain" description="Bacterial surface antigen (D15)" evidence="5">
    <location>
        <begin position="329"/>
        <end position="652"/>
    </location>
</feature>
<dbReference type="GO" id="GO:0019867">
    <property type="term" value="C:outer membrane"/>
    <property type="evidence" value="ECO:0007669"/>
    <property type="project" value="InterPro"/>
</dbReference>
<comment type="caution">
    <text evidence="6">The sequence shown here is derived from an EMBL/GenBank/DDBJ whole genome shotgun (WGS) entry which is preliminary data.</text>
</comment>
<accession>A0A7C9THR1</accession>
<protein>
    <submittedName>
        <fullName evidence="6">BamA/TamA family outer membrane protein</fullName>
    </submittedName>
</protein>
<evidence type="ECO:0000313" key="7">
    <source>
        <dbReference type="Proteomes" id="UP000484255"/>
    </source>
</evidence>
<evidence type="ECO:0000256" key="3">
    <source>
        <dbReference type="ARBA" id="ARBA00023136"/>
    </source>
</evidence>
<dbReference type="InterPro" id="IPR000184">
    <property type="entry name" value="Bac_surfAg_D15"/>
</dbReference>
<keyword evidence="2" id="KW-0812">Transmembrane</keyword>
<gene>
    <name evidence="6" type="ORF">G3A44_01285</name>
</gene>
<proteinExistence type="predicted"/>
<keyword evidence="7" id="KW-1185">Reference proteome</keyword>
<dbReference type="Pfam" id="PF01103">
    <property type="entry name" value="Omp85"/>
    <property type="match status" value="1"/>
</dbReference>
<dbReference type="Gene3D" id="2.40.160.50">
    <property type="entry name" value="membrane protein fhac: a member of the omp85/tpsb transporter family"/>
    <property type="match status" value="1"/>
</dbReference>
<feature type="compositionally biased region" description="Low complexity" evidence="4">
    <location>
        <begin position="8"/>
        <end position="37"/>
    </location>
</feature>
<evidence type="ECO:0000259" key="5">
    <source>
        <dbReference type="Pfam" id="PF01103"/>
    </source>
</evidence>
<feature type="compositionally biased region" description="Low complexity" evidence="4">
    <location>
        <begin position="121"/>
        <end position="141"/>
    </location>
</feature>
<keyword evidence="3" id="KW-0472">Membrane</keyword>
<feature type="region of interest" description="Disordered" evidence="4">
    <location>
        <begin position="1"/>
        <end position="48"/>
    </location>
</feature>
<evidence type="ECO:0000256" key="4">
    <source>
        <dbReference type="SAM" id="MobiDB-lite"/>
    </source>
</evidence>
<organism evidence="6 7">
    <name type="scientific">Ideonella livida</name>
    <dbReference type="NCBI Taxonomy" id="2707176"/>
    <lineage>
        <taxon>Bacteria</taxon>
        <taxon>Pseudomonadati</taxon>
        <taxon>Pseudomonadota</taxon>
        <taxon>Betaproteobacteria</taxon>
        <taxon>Burkholderiales</taxon>
        <taxon>Sphaerotilaceae</taxon>
        <taxon>Ideonella</taxon>
    </lineage>
</organism>
<keyword evidence="2" id="KW-1134">Transmembrane beta strand</keyword>
<dbReference type="Gene3D" id="3.10.20.310">
    <property type="entry name" value="membrane protein fhac"/>
    <property type="match status" value="1"/>
</dbReference>
<reference evidence="6 7" key="1">
    <citation type="submission" date="2020-02" db="EMBL/GenBank/DDBJ databases">
        <title>Ideonella bacterium strain TBM-1.</title>
        <authorList>
            <person name="Chen W.-M."/>
        </authorList>
    </citation>
    <scope>NUCLEOTIDE SEQUENCE [LARGE SCALE GENOMIC DNA]</scope>
    <source>
        <strain evidence="6 7">TBM-1</strain>
    </source>
</reference>
<comment type="subcellular location">
    <subcellularLocation>
        <location evidence="1">Membrane</location>
    </subcellularLocation>
</comment>
<dbReference type="AlphaFoldDB" id="A0A7C9THR1"/>
<dbReference type="PANTHER" id="PTHR12815">
    <property type="entry name" value="SORTING AND ASSEMBLY MACHINERY SAMM50 PROTEIN FAMILY MEMBER"/>
    <property type="match status" value="1"/>
</dbReference>
<dbReference type="EMBL" id="JAAGOH010000001">
    <property type="protein sequence ID" value="NDY89822.1"/>
    <property type="molecule type" value="Genomic_DNA"/>
</dbReference>
<sequence length="652" mass="70223">MVAMQGCALLDGPPQPAAPADGDALPSPAAGASAPASTLPRDAEGRLPRLEIRAPSDLRALLEQHLDLARAMRLPDAASVDPAEWTRLIEAAPAQARELARVLGRFSAQVSVEVGPDMEEPAAPTPAATAPGPSTATASQAVPDTRQAIAVTRVVLKVQAGPKARVRRLALDVQGELGSAADQGDEQAREVRDRLRSSWGLPEGSDFTNAAWGDAKTAVIAQLRAAGYLSATWSGTSAQVETDGRSVRLFLVLDSGPLYRAGDIEVTGLVHHDLAQVRGLAGFTTGQALTEARLIAYQERLQKTGLFDQVSVAVVPAQASAAAAPVQVRLQESTLQSATFSVGYTSNVGPKATVEHRYRRVLGWPLTSRVKLGWAASEQTIDGELSTYLDTRFERRLLGLVVKRETDDAEIVLSQRWRLGLAHDTTADEWLNFIEAERARECDANASGVGFHCEDLNALSLNRHRIWRRVDSVLLPTDGYSAQLQLGAGATDGNDSNPGPFGRLYGRVIGYWPTGRNWYLQGKLEAGQVLRRTGLQVPDSQLFRAGGDDSVRGYAYRSLAPLSDSGTVRGGTVLWTGSLEIARPFTRETPAFWWAAFVDAGRAADHWTDADPAWGYGLGVRWRSPVGPLKLDWAWGQELGHARLHLNIGIAF</sequence>
<dbReference type="InterPro" id="IPR039910">
    <property type="entry name" value="D15-like"/>
</dbReference>
<evidence type="ECO:0000256" key="2">
    <source>
        <dbReference type="ARBA" id="ARBA00022452"/>
    </source>
</evidence>
<evidence type="ECO:0000313" key="6">
    <source>
        <dbReference type="EMBL" id="NDY89822.1"/>
    </source>
</evidence>
<dbReference type="Proteomes" id="UP000484255">
    <property type="component" value="Unassembled WGS sequence"/>
</dbReference>